<comment type="caution">
    <text evidence="1">The sequence shown here is derived from an EMBL/GenBank/DDBJ whole genome shotgun (WGS) entry which is preliminary data.</text>
</comment>
<name>A0AAV7LXF1_PLEWA</name>
<sequence length="193" mass="21955">MLGGWVVAMPRYATRSRNAVQVTADAAALVPWLPTWRRRSDADSAQGSDRPANRMFKYGTQPCPIDYMFMHGSNFDKINQFWIGEEGSDQYPLKLELSRGAQSFKEGFFTITIDYPKYLPTRFLEESLAALAFFQQEIMLSMAPANNIKWFENILNQVVACLKVVLKGKKGQKYRGKSSQEREVPGLMRNVGN</sequence>
<dbReference type="AlphaFoldDB" id="A0AAV7LXF1"/>
<keyword evidence="2" id="KW-1185">Reference proteome</keyword>
<evidence type="ECO:0000313" key="2">
    <source>
        <dbReference type="Proteomes" id="UP001066276"/>
    </source>
</evidence>
<organism evidence="1 2">
    <name type="scientific">Pleurodeles waltl</name>
    <name type="common">Iberian ribbed newt</name>
    <dbReference type="NCBI Taxonomy" id="8319"/>
    <lineage>
        <taxon>Eukaryota</taxon>
        <taxon>Metazoa</taxon>
        <taxon>Chordata</taxon>
        <taxon>Craniata</taxon>
        <taxon>Vertebrata</taxon>
        <taxon>Euteleostomi</taxon>
        <taxon>Amphibia</taxon>
        <taxon>Batrachia</taxon>
        <taxon>Caudata</taxon>
        <taxon>Salamandroidea</taxon>
        <taxon>Salamandridae</taxon>
        <taxon>Pleurodelinae</taxon>
        <taxon>Pleurodeles</taxon>
    </lineage>
</organism>
<proteinExistence type="predicted"/>
<dbReference type="EMBL" id="JANPWB010000015">
    <property type="protein sequence ID" value="KAJ1093523.1"/>
    <property type="molecule type" value="Genomic_DNA"/>
</dbReference>
<evidence type="ECO:0000313" key="1">
    <source>
        <dbReference type="EMBL" id="KAJ1093523.1"/>
    </source>
</evidence>
<protein>
    <submittedName>
        <fullName evidence="1">Uncharacterized protein</fullName>
    </submittedName>
</protein>
<accession>A0AAV7LXF1</accession>
<reference evidence="1" key="1">
    <citation type="journal article" date="2022" name="bioRxiv">
        <title>Sequencing and chromosome-scale assembly of the giantPleurodeles waltlgenome.</title>
        <authorList>
            <person name="Brown T."/>
            <person name="Elewa A."/>
            <person name="Iarovenko S."/>
            <person name="Subramanian E."/>
            <person name="Araus A.J."/>
            <person name="Petzold A."/>
            <person name="Susuki M."/>
            <person name="Suzuki K.-i.T."/>
            <person name="Hayashi T."/>
            <person name="Toyoda A."/>
            <person name="Oliveira C."/>
            <person name="Osipova E."/>
            <person name="Leigh N.D."/>
            <person name="Simon A."/>
            <person name="Yun M.H."/>
        </authorList>
    </citation>
    <scope>NUCLEOTIDE SEQUENCE</scope>
    <source>
        <strain evidence="1">20211129_DDA</strain>
        <tissue evidence="1">Liver</tissue>
    </source>
</reference>
<gene>
    <name evidence="1" type="ORF">NDU88_006623</name>
</gene>
<dbReference type="Proteomes" id="UP001066276">
    <property type="component" value="Chromosome 11"/>
</dbReference>